<sequence length="51" mass="5515">YVAANPTASRLKVMLTKALGGIIQALVMGIMLAVSLSLAFFVPYTIYQIVR</sequence>
<proteinExistence type="predicted"/>
<keyword evidence="1" id="KW-0472">Membrane</keyword>
<name>A0A0F9C5D1_9ZZZZ</name>
<evidence type="ECO:0000256" key="1">
    <source>
        <dbReference type="SAM" id="Phobius"/>
    </source>
</evidence>
<dbReference type="EMBL" id="LAZR01037704">
    <property type="protein sequence ID" value="KKL21512.1"/>
    <property type="molecule type" value="Genomic_DNA"/>
</dbReference>
<organism evidence="2">
    <name type="scientific">marine sediment metagenome</name>
    <dbReference type="NCBI Taxonomy" id="412755"/>
    <lineage>
        <taxon>unclassified sequences</taxon>
        <taxon>metagenomes</taxon>
        <taxon>ecological metagenomes</taxon>
    </lineage>
</organism>
<feature type="non-terminal residue" evidence="2">
    <location>
        <position position="1"/>
    </location>
</feature>
<dbReference type="AlphaFoldDB" id="A0A0F9C5D1"/>
<feature type="transmembrane region" description="Helical" evidence="1">
    <location>
        <begin position="22"/>
        <end position="47"/>
    </location>
</feature>
<accession>A0A0F9C5D1</accession>
<keyword evidence="1" id="KW-0812">Transmembrane</keyword>
<gene>
    <name evidence="2" type="ORF">LCGC14_2444710</name>
</gene>
<keyword evidence="1" id="KW-1133">Transmembrane helix</keyword>
<evidence type="ECO:0000313" key="2">
    <source>
        <dbReference type="EMBL" id="KKL21512.1"/>
    </source>
</evidence>
<reference evidence="2" key="1">
    <citation type="journal article" date="2015" name="Nature">
        <title>Complex archaea that bridge the gap between prokaryotes and eukaryotes.</title>
        <authorList>
            <person name="Spang A."/>
            <person name="Saw J.H."/>
            <person name="Jorgensen S.L."/>
            <person name="Zaremba-Niedzwiedzka K."/>
            <person name="Martijn J."/>
            <person name="Lind A.E."/>
            <person name="van Eijk R."/>
            <person name="Schleper C."/>
            <person name="Guy L."/>
            <person name="Ettema T.J."/>
        </authorList>
    </citation>
    <scope>NUCLEOTIDE SEQUENCE</scope>
</reference>
<protein>
    <submittedName>
        <fullName evidence="2">Uncharacterized protein</fullName>
    </submittedName>
</protein>
<comment type="caution">
    <text evidence="2">The sequence shown here is derived from an EMBL/GenBank/DDBJ whole genome shotgun (WGS) entry which is preliminary data.</text>
</comment>